<proteinExistence type="predicted"/>
<reference evidence="2" key="1">
    <citation type="submission" date="2020-02" db="EMBL/GenBank/DDBJ databases">
        <authorList>
            <person name="Meier V. D."/>
        </authorList>
    </citation>
    <scope>NUCLEOTIDE SEQUENCE</scope>
    <source>
        <strain evidence="2">AVDCRST_MAG25</strain>
    </source>
</reference>
<feature type="compositionally biased region" description="Basic residues" evidence="1">
    <location>
        <begin position="86"/>
        <end position="95"/>
    </location>
</feature>
<sequence length="95" mass="10039">GSAPGNHPSGHLGEELQPHRDRGTVHVPGRPAGEQEPDQAGRRAGVRREGPQGEHGEHEEQAEAPGPDAGPHRELEESRRPPAGGRAHRAVRGGL</sequence>
<feature type="non-terminal residue" evidence="2">
    <location>
        <position position="95"/>
    </location>
</feature>
<gene>
    <name evidence="2" type="ORF">AVDCRST_MAG25-515</name>
</gene>
<feature type="compositionally biased region" description="Basic and acidic residues" evidence="1">
    <location>
        <begin position="70"/>
        <end position="80"/>
    </location>
</feature>
<organism evidence="2">
    <name type="scientific">uncultured Rubrobacteraceae bacterium</name>
    <dbReference type="NCBI Taxonomy" id="349277"/>
    <lineage>
        <taxon>Bacteria</taxon>
        <taxon>Bacillati</taxon>
        <taxon>Actinomycetota</taxon>
        <taxon>Rubrobacteria</taxon>
        <taxon>Rubrobacterales</taxon>
        <taxon>Rubrobacteraceae</taxon>
        <taxon>environmental samples</taxon>
    </lineage>
</organism>
<dbReference type="EMBL" id="CADCVI010000035">
    <property type="protein sequence ID" value="CAA9458596.1"/>
    <property type="molecule type" value="Genomic_DNA"/>
</dbReference>
<feature type="non-terminal residue" evidence="2">
    <location>
        <position position="1"/>
    </location>
</feature>
<keyword evidence="2" id="KW-0689">Ribosomal protein</keyword>
<feature type="region of interest" description="Disordered" evidence="1">
    <location>
        <begin position="1"/>
        <end position="95"/>
    </location>
</feature>
<feature type="compositionally biased region" description="Basic and acidic residues" evidence="1">
    <location>
        <begin position="46"/>
        <end position="61"/>
    </location>
</feature>
<dbReference type="AlphaFoldDB" id="A0A6J4QZX4"/>
<feature type="compositionally biased region" description="Basic and acidic residues" evidence="1">
    <location>
        <begin position="12"/>
        <end position="24"/>
    </location>
</feature>
<evidence type="ECO:0000313" key="2">
    <source>
        <dbReference type="EMBL" id="CAA9458596.1"/>
    </source>
</evidence>
<keyword evidence="2" id="KW-0687">Ribonucleoprotein</keyword>
<accession>A0A6J4QZX4</accession>
<dbReference type="GO" id="GO:0005840">
    <property type="term" value="C:ribosome"/>
    <property type="evidence" value="ECO:0007669"/>
    <property type="project" value="UniProtKB-KW"/>
</dbReference>
<name>A0A6J4QZX4_9ACTN</name>
<protein>
    <submittedName>
        <fullName evidence="2">LSU ribosomal protein L23p (L23Ae)</fullName>
    </submittedName>
</protein>
<evidence type="ECO:0000256" key="1">
    <source>
        <dbReference type="SAM" id="MobiDB-lite"/>
    </source>
</evidence>